<accession>A0ABM1EAG5</accession>
<reference evidence="8" key="1">
    <citation type="submission" date="2025-08" db="UniProtKB">
        <authorList>
            <consortium name="RefSeq"/>
        </authorList>
    </citation>
    <scope>IDENTIFICATION</scope>
</reference>
<dbReference type="PANTHER" id="PTHR15892:SF2">
    <property type="entry name" value="LARGE RIBOSOMAL SUBUNIT PROTEIN UL30M"/>
    <property type="match status" value="1"/>
</dbReference>
<dbReference type="GeneID" id="106810378"/>
<dbReference type="CDD" id="cd00355">
    <property type="entry name" value="Ribosomal_L30_like"/>
    <property type="match status" value="1"/>
</dbReference>
<evidence type="ECO:0000256" key="5">
    <source>
        <dbReference type="ARBA" id="ARBA00035356"/>
    </source>
</evidence>
<evidence type="ECO:0000259" key="6">
    <source>
        <dbReference type="Pfam" id="PF00327"/>
    </source>
</evidence>
<dbReference type="Pfam" id="PF00327">
    <property type="entry name" value="Ribosomal_L30"/>
    <property type="match status" value="1"/>
</dbReference>
<comment type="similarity">
    <text evidence="1">Belongs to the universal ribosomal protein uL30 family.</text>
</comment>
<evidence type="ECO:0000313" key="7">
    <source>
        <dbReference type="Proteomes" id="UP000695022"/>
    </source>
</evidence>
<proteinExistence type="inferred from homology"/>
<keyword evidence="3" id="KW-0687">Ribonucleoprotein</keyword>
<sequence>MVTPMKHAVSHFLHQTKSKGLMPMAMVVSATRSVSGTHQCWANQTLYGLFIKTRPQKTKYPQDIRQKPCTLTRDMIPWGPDEKVQPPVAEEYKRGHGAIPDEKRGEKLLLIWRHRGLKRRPWFDIKTLDKLGIGKNTVRNTAVIQPNTPSVLKLLWKVKHLVTVKEVTFPWGEVTEEDVEHSLVKRTGEFLVSKKLKMPEVASTETYSKVVKGDMIRTKAYKAWEQGDMRIEEYPPKHYLSSK</sequence>
<dbReference type="Proteomes" id="UP000695022">
    <property type="component" value="Unplaced"/>
</dbReference>
<dbReference type="SUPFAM" id="SSF55129">
    <property type="entry name" value="Ribosomal protein L30p/L7e"/>
    <property type="match status" value="1"/>
</dbReference>
<name>A0ABM1EAG5_PRICU</name>
<dbReference type="InterPro" id="IPR005996">
    <property type="entry name" value="Ribosomal_uL30_bac-type"/>
</dbReference>
<keyword evidence="7" id="KW-1185">Reference proteome</keyword>
<dbReference type="InterPro" id="IPR036919">
    <property type="entry name" value="Ribo_uL30_ferredoxin-like_sf"/>
</dbReference>
<evidence type="ECO:0000256" key="4">
    <source>
        <dbReference type="ARBA" id="ARBA00035281"/>
    </source>
</evidence>
<dbReference type="RefSeq" id="XP_014669186.1">
    <property type="nucleotide sequence ID" value="XM_014813700.1"/>
</dbReference>
<dbReference type="PANTHER" id="PTHR15892">
    <property type="entry name" value="MITOCHONDRIAL RIBOSOMAL PROTEIN L30"/>
    <property type="match status" value="1"/>
</dbReference>
<dbReference type="Gene3D" id="3.30.1390.20">
    <property type="entry name" value="Ribosomal protein L30, ferredoxin-like fold domain"/>
    <property type="match status" value="1"/>
</dbReference>
<organism evidence="7 8">
    <name type="scientific">Priapulus caudatus</name>
    <name type="common">Priapulid worm</name>
    <dbReference type="NCBI Taxonomy" id="37621"/>
    <lineage>
        <taxon>Eukaryota</taxon>
        <taxon>Metazoa</taxon>
        <taxon>Ecdysozoa</taxon>
        <taxon>Scalidophora</taxon>
        <taxon>Priapulida</taxon>
        <taxon>Priapulimorpha</taxon>
        <taxon>Priapulimorphida</taxon>
        <taxon>Priapulidae</taxon>
        <taxon>Priapulus</taxon>
    </lineage>
</organism>
<evidence type="ECO:0000313" key="8">
    <source>
        <dbReference type="RefSeq" id="XP_014669186.1"/>
    </source>
</evidence>
<evidence type="ECO:0000256" key="3">
    <source>
        <dbReference type="ARBA" id="ARBA00023274"/>
    </source>
</evidence>
<evidence type="ECO:0000256" key="2">
    <source>
        <dbReference type="ARBA" id="ARBA00022980"/>
    </source>
</evidence>
<gene>
    <name evidence="8" type="primary">LOC106810378</name>
</gene>
<protein>
    <recommendedName>
        <fullName evidence="4">Large ribosomal subunit protein uL30m</fullName>
    </recommendedName>
    <alternativeName>
        <fullName evidence="5">39S ribosomal protein L30, mitochondrial</fullName>
    </alternativeName>
</protein>
<feature type="domain" description="Large ribosomal subunit protein uL30-like ferredoxin-like fold" evidence="6">
    <location>
        <begin position="110"/>
        <end position="162"/>
    </location>
</feature>
<evidence type="ECO:0000256" key="1">
    <source>
        <dbReference type="ARBA" id="ARBA00007594"/>
    </source>
</evidence>
<keyword evidence="2" id="KW-0689">Ribosomal protein</keyword>
<dbReference type="InterPro" id="IPR016082">
    <property type="entry name" value="Ribosomal_uL30_ferredoxin-like"/>
</dbReference>